<evidence type="ECO:0000256" key="1">
    <source>
        <dbReference type="SAM" id="Phobius"/>
    </source>
</evidence>
<organism evidence="2 3">
    <name type="scientific">Armatimonas rosea</name>
    <dbReference type="NCBI Taxonomy" id="685828"/>
    <lineage>
        <taxon>Bacteria</taxon>
        <taxon>Bacillati</taxon>
        <taxon>Armatimonadota</taxon>
        <taxon>Armatimonadia</taxon>
        <taxon>Armatimonadales</taxon>
        <taxon>Armatimonadaceae</taxon>
        <taxon>Armatimonas</taxon>
    </lineage>
</organism>
<name>A0A7W9STC5_ARMRO</name>
<gene>
    <name evidence="2" type="ORF">HNQ39_004296</name>
</gene>
<feature type="transmembrane region" description="Helical" evidence="1">
    <location>
        <begin position="242"/>
        <end position="262"/>
    </location>
</feature>
<keyword evidence="1" id="KW-0472">Membrane</keyword>
<evidence type="ECO:0000313" key="2">
    <source>
        <dbReference type="EMBL" id="MBB6052475.1"/>
    </source>
</evidence>
<evidence type="ECO:0000313" key="3">
    <source>
        <dbReference type="Proteomes" id="UP000520814"/>
    </source>
</evidence>
<accession>A0A7W9STC5</accession>
<proteinExistence type="predicted"/>
<dbReference type="EMBL" id="JACHGW010000004">
    <property type="protein sequence ID" value="MBB6052475.1"/>
    <property type="molecule type" value="Genomic_DNA"/>
</dbReference>
<keyword evidence="3" id="KW-1185">Reference proteome</keyword>
<sequence length="271" mass="30125">MGDVEVFDTNLFARLSGHGTQFLVYQMRYQAAQPTAMILPLPVALPAREESIRWLDLKGYPEFFTHLSARFPTPQTFSIGCSKVQEAEVKSALAVHEVGDFVASFVPSLADFDRLDPRFTLPKSVWAQFPQCHDYGFAVFQLAKLGGTPHPIAFEFPTRWPDKLFYPTIHIHDGQVHREEHFDHALYSQGMGAHGARSEGRTSEGVALERALGIVLDEPLWRIQLRGPHENKDVILERKSDLPAILLGVGGAMLIAAGAAGIGKTRRRAVQ</sequence>
<keyword evidence="1" id="KW-0812">Transmembrane</keyword>
<reference evidence="2 3" key="1">
    <citation type="submission" date="2020-08" db="EMBL/GenBank/DDBJ databases">
        <title>Genomic Encyclopedia of Type Strains, Phase IV (KMG-IV): sequencing the most valuable type-strain genomes for metagenomic binning, comparative biology and taxonomic classification.</title>
        <authorList>
            <person name="Goeker M."/>
        </authorList>
    </citation>
    <scope>NUCLEOTIDE SEQUENCE [LARGE SCALE GENOMIC DNA]</scope>
    <source>
        <strain evidence="2 3">DSM 23562</strain>
    </source>
</reference>
<dbReference type="Proteomes" id="UP000520814">
    <property type="component" value="Unassembled WGS sequence"/>
</dbReference>
<evidence type="ECO:0008006" key="4">
    <source>
        <dbReference type="Google" id="ProtNLM"/>
    </source>
</evidence>
<keyword evidence="1" id="KW-1133">Transmembrane helix</keyword>
<comment type="caution">
    <text evidence="2">The sequence shown here is derived from an EMBL/GenBank/DDBJ whole genome shotgun (WGS) entry which is preliminary data.</text>
</comment>
<dbReference type="RefSeq" id="WP_184201581.1">
    <property type="nucleotide sequence ID" value="NZ_JACHGW010000004.1"/>
</dbReference>
<dbReference type="AlphaFoldDB" id="A0A7W9STC5"/>
<protein>
    <recommendedName>
        <fullName evidence="4">DUF2330 domain-containing protein</fullName>
    </recommendedName>
</protein>